<evidence type="ECO:0000313" key="2">
    <source>
        <dbReference type="EMBL" id="GFG37584.1"/>
    </source>
</evidence>
<comment type="caution">
    <text evidence="2">The sequence shown here is derived from an EMBL/GenBank/DDBJ whole genome shotgun (WGS) entry which is preliminary data.</text>
</comment>
<dbReference type="InParanoid" id="A0A6L2PZB9"/>
<name>A0A6L2PZB9_COPFO</name>
<feature type="compositionally biased region" description="Polar residues" evidence="1">
    <location>
        <begin position="131"/>
        <end position="143"/>
    </location>
</feature>
<feature type="region of interest" description="Disordered" evidence="1">
    <location>
        <begin position="1"/>
        <end position="26"/>
    </location>
</feature>
<evidence type="ECO:0000313" key="3">
    <source>
        <dbReference type="Proteomes" id="UP000502823"/>
    </source>
</evidence>
<protein>
    <submittedName>
        <fullName evidence="2">Uncharacterized protein</fullName>
    </submittedName>
</protein>
<feature type="region of interest" description="Disordered" evidence="1">
    <location>
        <begin position="117"/>
        <end position="143"/>
    </location>
</feature>
<dbReference type="AlphaFoldDB" id="A0A6L2PZB9"/>
<dbReference type="EMBL" id="BLKM01000706">
    <property type="protein sequence ID" value="GFG37584.1"/>
    <property type="molecule type" value="Genomic_DNA"/>
</dbReference>
<sequence>MSSANGLLQKLDRVSSETMSHHLQKPKEKVCTSLTLSLKTEGHMFDESDHMITESTEIEQKGALRLNGSVENCSSELIRMKKGAVILNGAESFDSRRNKVGFLSGFEAPFGVMDASSSMSHNTRLGKPPNLASSSDSTQFPQSFDTSDKLQLVSLQKTSDVLHVTDQSSPSSSPTDSALLCDQEDVAHSDPNRTSQFLSTVPTHTRSLSQTTSQLTSLIEKSESGNVGDTSHVNNLFEGSCVQVLSDKWGATHLKNAADTPNLYKPQVSPCDMCDVRTVQEPTTSVGHSTEPDISDVKEESDFKSSHEQPQCCGEVLQSFPLEPEAKVSSGACRYERGVLVIWNISIHMCCCYYSNCCNGFLPVAVERPVTNLISCHQNV</sequence>
<reference evidence="3" key="1">
    <citation type="submission" date="2020-01" db="EMBL/GenBank/DDBJ databases">
        <title>Draft genome sequence of the Termite Coptotermes fromosanus.</title>
        <authorList>
            <person name="Itakura S."/>
            <person name="Yosikawa Y."/>
            <person name="Umezawa K."/>
        </authorList>
    </citation>
    <scope>NUCLEOTIDE SEQUENCE [LARGE SCALE GENOMIC DNA]</scope>
</reference>
<gene>
    <name evidence="2" type="ORF">Cfor_12671</name>
</gene>
<proteinExistence type="predicted"/>
<feature type="region of interest" description="Disordered" evidence="1">
    <location>
        <begin position="188"/>
        <end position="213"/>
    </location>
</feature>
<keyword evidence="3" id="KW-1185">Reference proteome</keyword>
<organism evidence="2 3">
    <name type="scientific">Coptotermes formosanus</name>
    <name type="common">Formosan subterranean termite</name>
    <dbReference type="NCBI Taxonomy" id="36987"/>
    <lineage>
        <taxon>Eukaryota</taxon>
        <taxon>Metazoa</taxon>
        <taxon>Ecdysozoa</taxon>
        <taxon>Arthropoda</taxon>
        <taxon>Hexapoda</taxon>
        <taxon>Insecta</taxon>
        <taxon>Pterygota</taxon>
        <taxon>Neoptera</taxon>
        <taxon>Polyneoptera</taxon>
        <taxon>Dictyoptera</taxon>
        <taxon>Blattodea</taxon>
        <taxon>Blattoidea</taxon>
        <taxon>Termitoidae</taxon>
        <taxon>Rhinotermitidae</taxon>
        <taxon>Coptotermes</taxon>
    </lineage>
</organism>
<feature type="compositionally biased region" description="Polar residues" evidence="1">
    <location>
        <begin position="192"/>
        <end position="206"/>
    </location>
</feature>
<dbReference type="Proteomes" id="UP000502823">
    <property type="component" value="Unassembled WGS sequence"/>
</dbReference>
<accession>A0A6L2PZB9</accession>
<evidence type="ECO:0000256" key="1">
    <source>
        <dbReference type="SAM" id="MobiDB-lite"/>
    </source>
</evidence>